<dbReference type="PANTHER" id="PTHR15599">
    <property type="entry name" value="RTDR1"/>
    <property type="match status" value="1"/>
</dbReference>
<gene>
    <name evidence="1" type="ORF">FGO68_gene10817</name>
</gene>
<evidence type="ECO:0000313" key="1">
    <source>
        <dbReference type="EMBL" id="TNV77512.1"/>
    </source>
</evidence>
<sequence length="355" mass="40022">MEETLTHPRFISFHRNQVNPVPHPKSTLTFAYGDEKYEKMQHQLQGKDNVLRTKVLVEINEDFHQADKVNDALKAQVLGELVKCFKESDDVIRELASRAVLKVATTEHGRETLIHEKIVPEIKTLFDDAEVKIRSNAYVSLINLAEFRFGIDSVIDSGIIPTLVDKLVIEKEESILILILSLMKVLAEGEKAPMILLSTPSLARLNTHLVSKNASIRELAALNIGSISFNVSGKEKTIEAKSIEPLTKMLFDMVSEVRTAASRALASLAQLKAGKVQIYDLEMLDRIIELLFDDSEQTRLNTVQMISAVGEYPPAREKFKECLDKLKDMVTREKYHSPLVSRFAQTAIDVITWKP</sequence>
<dbReference type="InterPro" id="IPR011989">
    <property type="entry name" value="ARM-like"/>
</dbReference>
<evidence type="ECO:0000313" key="2">
    <source>
        <dbReference type="Proteomes" id="UP000785679"/>
    </source>
</evidence>
<accession>A0A8J8NL63</accession>
<reference evidence="1" key="1">
    <citation type="submission" date="2019-06" db="EMBL/GenBank/DDBJ databases">
        <authorList>
            <person name="Zheng W."/>
        </authorList>
    </citation>
    <scope>NUCLEOTIDE SEQUENCE</scope>
    <source>
        <strain evidence="1">QDHG01</strain>
    </source>
</reference>
<dbReference type="EMBL" id="RRYP01011787">
    <property type="protein sequence ID" value="TNV77512.1"/>
    <property type="molecule type" value="Genomic_DNA"/>
</dbReference>
<comment type="caution">
    <text evidence="1">The sequence shown here is derived from an EMBL/GenBank/DDBJ whole genome shotgun (WGS) entry which is preliminary data.</text>
</comment>
<dbReference type="AlphaFoldDB" id="A0A8J8NL63"/>
<proteinExistence type="predicted"/>
<name>A0A8J8NL63_HALGN</name>
<dbReference type="Proteomes" id="UP000785679">
    <property type="component" value="Unassembled WGS sequence"/>
</dbReference>
<protein>
    <submittedName>
        <fullName evidence="1">Uncharacterized protein</fullName>
    </submittedName>
</protein>
<dbReference type="PANTHER" id="PTHR15599:SF1">
    <property type="entry name" value="RADIAL SPOKE HEAD 14 HOMOLOG"/>
    <property type="match status" value="1"/>
</dbReference>
<dbReference type="InterPro" id="IPR042856">
    <property type="entry name" value="RSP14"/>
</dbReference>
<keyword evidence="2" id="KW-1185">Reference proteome</keyword>
<dbReference type="InterPro" id="IPR016024">
    <property type="entry name" value="ARM-type_fold"/>
</dbReference>
<organism evidence="1 2">
    <name type="scientific">Halteria grandinella</name>
    <dbReference type="NCBI Taxonomy" id="5974"/>
    <lineage>
        <taxon>Eukaryota</taxon>
        <taxon>Sar</taxon>
        <taxon>Alveolata</taxon>
        <taxon>Ciliophora</taxon>
        <taxon>Intramacronucleata</taxon>
        <taxon>Spirotrichea</taxon>
        <taxon>Stichotrichia</taxon>
        <taxon>Sporadotrichida</taxon>
        <taxon>Halteriidae</taxon>
        <taxon>Halteria</taxon>
    </lineage>
</organism>
<dbReference type="OrthoDB" id="409644at2759"/>
<dbReference type="SUPFAM" id="SSF48371">
    <property type="entry name" value="ARM repeat"/>
    <property type="match status" value="1"/>
</dbReference>
<dbReference type="Gene3D" id="1.25.10.10">
    <property type="entry name" value="Leucine-rich Repeat Variant"/>
    <property type="match status" value="1"/>
</dbReference>